<evidence type="ECO:0000256" key="3">
    <source>
        <dbReference type="ARBA" id="ARBA00022801"/>
    </source>
</evidence>
<reference evidence="13 14" key="1">
    <citation type="submission" date="2018-11" db="EMBL/GenBank/DDBJ databases">
        <title>Genomic Encyclopedia of Type Strains, Phase IV (KMG-IV): sequencing the most valuable type-strain genomes for metagenomic binning, comparative biology and taxonomic classification.</title>
        <authorList>
            <person name="Goeker M."/>
        </authorList>
    </citation>
    <scope>NUCLEOTIDE SEQUENCE [LARGE SCALE GENOMIC DNA]</scope>
    <source>
        <strain evidence="13 14">DSM 102936</strain>
    </source>
</reference>
<dbReference type="GO" id="GO:0006353">
    <property type="term" value="P:DNA-templated transcription termination"/>
    <property type="evidence" value="ECO:0007669"/>
    <property type="project" value="UniProtKB-UniRule"/>
</dbReference>
<dbReference type="GO" id="GO:0016787">
    <property type="term" value="F:hydrolase activity"/>
    <property type="evidence" value="ECO:0007669"/>
    <property type="project" value="UniProtKB-KW"/>
</dbReference>
<evidence type="ECO:0000256" key="2">
    <source>
        <dbReference type="ARBA" id="ARBA00022741"/>
    </source>
</evidence>
<dbReference type="GO" id="GO:0005524">
    <property type="term" value="F:ATP binding"/>
    <property type="evidence" value="ECO:0007669"/>
    <property type="project" value="UniProtKB-UniRule"/>
</dbReference>
<dbReference type="InterPro" id="IPR012340">
    <property type="entry name" value="NA-bd_OB-fold"/>
</dbReference>
<dbReference type="NCBIfam" id="TIGR00767">
    <property type="entry name" value="rho"/>
    <property type="match status" value="1"/>
</dbReference>
<evidence type="ECO:0000256" key="6">
    <source>
        <dbReference type="ARBA" id="ARBA00022884"/>
    </source>
</evidence>
<evidence type="ECO:0000256" key="5">
    <source>
        <dbReference type="ARBA" id="ARBA00022840"/>
    </source>
</evidence>
<dbReference type="InterPro" id="IPR000194">
    <property type="entry name" value="ATPase_F1/V1/A1_a/bsu_nucl-bd"/>
</dbReference>
<dbReference type="GO" id="GO:0008186">
    <property type="term" value="F:ATP-dependent activity, acting on RNA"/>
    <property type="evidence" value="ECO:0007669"/>
    <property type="project" value="UniProtKB-UniRule"/>
</dbReference>
<dbReference type="Pfam" id="PF07497">
    <property type="entry name" value="Rho_RNA_bind"/>
    <property type="match status" value="1"/>
</dbReference>
<sequence length="437" mass="49968">MYPGNDLESKTVAELYKIAKELEIPGYYRLRKQELIYEIRKARMEKEGVMYAQGILEILPDGYGFLRPFKYLPSNEDIYVSSSQIRKFDLRTGDLVAGQVRRPKEGERYLALLRVERVNDTDPAALAERIHFDSLTPLYPYERIRLETEPHKFSTRIIDLISPLGKGQRGLIVAPPKAGKTTLLKEIANSITTNHPEIHLIILLIDERPEEVTDIERSVRAEVVSSTFDEPPENHVKVAEMVLERAKRLVEHKHDVAILLDSITRLARAHNLVVPPSGRTLSGGVDPAALHKPKRFFGAARKLEEGGSLTILATALIETGSRMDDVIFEEFKGTGNMELVLDRRLAERRVFPAIDVQRSGTRKEELLLSREELELVWYFRRATNQMTPWEAMEHLLEEIRRTRSNADLLRNFQAFKQVSGDKVDLEFIAPRRDANLG</sequence>
<dbReference type="InterPro" id="IPR004665">
    <property type="entry name" value="Term_rho"/>
</dbReference>
<dbReference type="AlphaFoldDB" id="A0A3N5APA7"/>
<keyword evidence="5 9" id="KW-0067">ATP-binding</keyword>
<dbReference type="GO" id="GO:0004386">
    <property type="term" value="F:helicase activity"/>
    <property type="evidence" value="ECO:0007669"/>
    <property type="project" value="UniProtKB-UniRule"/>
</dbReference>
<comment type="subunit">
    <text evidence="9">Homohexamer. The homohexamer assembles into an open ring structure.</text>
</comment>
<dbReference type="Pfam" id="PF07498">
    <property type="entry name" value="Rho_N"/>
    <property type="match status" value="1"/>
</dbReference>
<comment type="caution">
    <text evidence="9">Lacks conserved residue(s) required for the propagation of feature annotation.</text>
</comment>
<keyword evidence="6 9" id="KW-0694">RNA-binding</keyword>
<evidence type="ECO:0000256" key="4">
    <source>
        <dbReference type="ARBA" id="ARBA00022806"/>
    </source>
</evidence>
<accession>A0A3N5APA7</accession>
<evidence type="ECO:0000313" key="14">
    <source>
        <dbReference type="Proteomes" id="UP000282654"/>
    </source>
</evidence>
<dbReference type="CDD" id="cd04459">
    <property type="entry name" value="Rho_CSD"/>
    <property type="match status" value="1"/>
</dbReference>
<gene>
    <name evidence="9" type="primary">rho</name>
    <name evidence="13" type="ORF">EDD75_1327</name>
</gene>
<feature type="domain" description="Rho RNA-BD" evidence="12">
    <location>
        <begin position="49"/>
        <end position="122"/>
    </location>
</feature>
<dbReference type="RefSeq" id="WP_123929773.1">
    <property type="nucleotide sequence ID" value="NZ_RKRE01000002.1"/>
</dbReference>
<feature type="binding site" evidence="9">
    <location>
        <begin position="165"/>
        <end position="170"/>
    </location>
    <ligand>
        <name>ATP</name>
        <dbReference type="ChEBI" id="CHEBI:30616"/>
    </ligand>
</feature>
<dbReference type="SMART" id="SM00959">
    <property type="entry name" value="Rho_N"/>
    <property type="match status" value="1"/>
</dbReference>
<dbReference type="EC" id="3.6.4.-" evidence="9 10"/>
<keyword evidence="4 9" id="KW-0347">Helicase</keyword>
<keyword evidence="8 9" id="KW-0804">Transcription</keyword>
<feature type="binding site" evidence="9">
    <location>
        <begin position="177"/>
        <end position="182"/>
    </location>
    <ligand>
        <name>ATP</name>
        <dbReference type="ChEBI" id="CHEBI:30616"/>
    </ligand>
</feature>
<dbReference type="SMART" id="SM00382">
    <property type="entry name" value="AAA"/>
    <property type="match status" value="1"/>
</dbReference>
<name>A0A3N5APA7_9THEO</name>
<dbReference type="SUPFAM" id="SSF52540">
    <property type="entry name" value="P-loop containing nucleoside triphosphate hydrolases"/>
    <property type="match status" value="1"/>
</dbReference>
<dbReference type="SMART" id="SM00357">
    <property type="entry name" value="CSP"/>
    <property type="match status" value="1"/>
</dbReference>
<evidence type="ECO:0000256" key="1">
    <source>
        <dbReference type="ARBA" id="ARBA00022472"/>
    </source>
</evidence>
<dbReference type="Gene3D" id="1.10.720.10">
    <property type="match status" value="1"/>
</dbReference>
<dbReference type="CDD" id="cd01128">
    <property type="entry name" value="rho_factor_C"/>
    <property type="match status" value="1"/>
</dbReference>
<evidence type="ECO:0000256" key="9">
    <source>
        <dbReference type="HAMAP-Rule" id="MF_01884"/>
    </source>
</evidence>
<dbReference type="OrthoDB" id="9805197at2"/>
<keyword evidence="7 9" id="KW-0805">Transcription regulation</keyword>
<comment type="caution">
    <text evidence="13">The sequence shown here is derived from an EMBL/GenBank/DDBJ whole genome shotgun (WGS) entry which is preliminary data.</text>
</comment>
<evidence type="ECO:0000256" key="8">
    <source>
        <dbReference type="ARBA" id="ARBA00023163"/>
    </source>
</evidence>
<protein>
    <recommendedName>
        <fullName evidence="9 10">Transcription termination factor Rho</fullName>
        <ecNumber evidence="9 10">3.6.4.-</ecNumber>
    </recommendedName>
    <alternativeName>
        <fullName evidence="9">ATP-dependent helicase Rho</fullName>
    </alternativeName>
</protein>
<dbReference type="InterPro" id="IPR036269">
    <property type="entry name" value="Rho_N_sf"/>
</dbReference>
<dbReference type="SUPFAM" id="SSF68912">
    <property type="entry name" value="Rho N-terminal domain-like"/>
    <property type="match status" value="1"/>
</dbReference>
<dbReference type="HAMAP" id="MF_01884">
    <property type="entry name" value="Rho"/>
    <property type="match status" value="1"/>
</dbReference>
<dbReference type="PANTHER" id="PTHR46425">
    <property type="entry name" value="TRANSCRIPTION TERMINATION FACTOR RHO"/>
    <property type="match status" value="1"/>
</dbReference>
<dbReference type="Gene3D" id="3.40.50.300">
    <property type="entry name" value="P-loop containing nucleotide triphosphate hydrolases"/>
    <property type="match status" value="1"/>
</dbReference>
<dbReference type="Gene3D" id="2.40.50.140">
    <property type="entry name" value="Nucleic acid-binding proteins"/>
    <property type="match status" value="1"/>
</dbReference>
<evidence type="ECO:0000256" key="10">
    <source>
        <dbReference type="NCBIfam" id="TIGR00767"/>
    </source>
</evidence>
<dbReference type="EMBL" id="RKRE01000002">
    <property type="protein sequence ID" value="RPF47056.1"/>
    <property type="molecule type" value="Genomic_DNA"/>
</dbReference>
<dbReference type="InterPro" id="IPR027417">
    <property type="entry name" value="P-loop_NTPase"/>
</dbReference>
<keyword evidence="3 9" id="KW-0378">Hydrolase</keyword>
<feature type="binding site" evidence="9">
    <location>
        <position position="208"/>
    </location>
    <ligand>
        <name>ATP</name>
        <dbReference type="ChEBI" id="CHEBI:30616"/>
    </ligand>
</feature>
<dbReference type="Proteomes" id="UP000282654">
    <property type="component" value="Unassembled WGS sequence"/>
</dbReference>
<dbReference type="InterPro" id="IPR011113">
    <property type="entry name" value="Rho_RNA-bd"/>
</dbReference>
<comment type="function">
    <text evidence="9">Facilitates transcription termination by a mechanism that involves Rho binding to the nascent RNA, activation of Rho's RNA-dependent ATPase activity, and release of the mRNA from the DNA template.</text>
</comment>
<evidence type="ECO:0000256" key="7">
    <source>
        <dbReference type="ARBA" id="ARBA00023015"/>
    </source>
</evidence>
<evidence type="ECO:0000256" key="11">
    <source>
        <dbReference type="PROSITE-ProRule" id="PRU01203"/>
    </source>
</evidence>
<dbReference type="PROSITE" id="PS51856">
    <property type="entry name" value="RHO_RNA_BD"/>
    <property type="match status" value="1"/>
</dbReference>
<comment type="similarity">
    <text evidence="9 11">Belongs to the Rho family.</text>
</comment>
<evidence type="ECO:0000259" key="12">
    <source>
        <dbReference type="PROSITE" id="PS51856"/>
    </source>
</evidence>
<organism evidence="13 14">
    <name type="scientific">Thermodesulfitimonas autotrophica</name>
    <dbReference type="NCBI Taxonomy" id="1894989"/>
    <lineage>
        <taxon>Bacteria</taxon>
        <taxon>Bacillati</taxon>
        <taxon>Bacillota</taxon>
        <taxon>Clostridia</taxon>
        <taxon>Thermoanaerobacterales</taxon>
        <taxon>Thermoanaerobacteraceae</taxon>
        <taxon>Thermodesulfitimonas</taxon>
    </lineage>
</organism>
<dbReference type="NCBIfam" id="NF006886">
    <property type="entry name" value="PRK09376.1"/>
    <property type="match status" value="1"/>
</dbReference>
<keyword evidence="1 9" id="KW-0806">Transcription termination</keyword>
<evidence type="ECO:0000313" key="13">
    <source>
        <dbReference type="EMBL" id="RPF47056.1"/>
    </source>
</evidence>
<dbReference type="InterPro" id="IPR003593">
    <property type="entry name" value="AAA+_ATPase"/>
</dbReference>
<dbReference type="InterPro" id="IPR011129">
    <property type="entry name" value="CSD"/>
</dbReference>
<proteinExistence type="inferred from homology"/>
<dbReference type="GO" id="GO:0003723">
    <property type="term" value="F:RNA binding"/>
    <property type="evidence" value="ECO:0007669"/>
    <property type="project" value="UniProtKB-UniRule"/>
</dbReference>
<dbReference type="PANTHER" id="PTHR46425:SF1">
    <property type="entry name" value="TRANSCRIPTION TERMINATION FACTOR RHO"/>
    <property type="match status" value="1"/>
</dbReference>
<dbReference type="InterPro" id="IPR011112">
    <property type="entry name" value="Rho-like_N"/>
</dbReference>
<keyword evidence="14" id="KW-1185">Reference proteome</keyword>
<dbReference type="Pfam" id="PF00006">
    <property type="entry name" value="ATP-synt_ab"/>
    <property type="match status" value="1"/>
</dbReference>
<dbReference type="InterPro" id="IPR041703">
    <property type="entry name" value="Rho_factor_ATP-bd"/>
</dbReference>
<dbReference type="SUPFAM" id="SSF50249">
    <property type="entry name" value="Nucleic acid-binding proteins"/>
    <property type="match status" value="1"/>
</dbReference>
<keyword evidence="2 9" id="KW-0547">Nucleotide-binding</keyword>